<feature type="region of interest" description="Disordered" evidence="1">
    <location>
        <begin position="1"/>
        <end position="34"/>
    </location>
</feature>
<evidence type="ECO:0000313" key="2">
    <source>
        <dbReference type="EMBL" id="KAJ8388234.1"/>
    </source>
</evidence>
<evidence type="ECO:0000256" key="1">
    <source>
        <dbReference type="SAM" id="MobiDB-lite"/>
    </source>
</evidence>
<dbReference type="AlphaFoldDB" id="A0AAD7RQ25"/>
<sequence>MSPVAKGGLSVCDPHSSGASANRTSPEDAPQSCERTWARTTCQVRRSPEQCLFLHSGALDKRAQSSHSAEQPQRRAVTFSGGLEETWAVSFKRSNFGHALQRYVAC</sequence>
<proteinExistence type="predicted"/>
<reference evidence="2" key="1">
    <citation type="journal article" date="2023" name="Science">
        <title>Genome structures resolve the early diversification of teleost fishes.</title>
        <authorList>
            <person name="Parey E."/>
            <person name="Louis A."/>
            <person name="Montfort J."/>
            <person name="Bouchez O."/>
            <person name="Roques C."/>
            <person name="Iampietro C."/>
            <person name="Lluch J."/>
            <person name="Castinel A."/>
            <person name="Donnadieu C."/>
            <person name="Desvignes T."/>
            <person name="Floi Bucao C."/>
            <person name="Jouanno E."/>
            <person name="Wen M."/>
            <person name="Mejri S."/>
            <person name="Dirks R."/>
            <person name="Jansen H."/>
            <person name="Henkel C."/>
            <person name="Chen W.J."/>
            <person name="Zahm M."/>
            <person name="Cabau C."/>
            <person name="Klopp C."/>
            <person name="Thompson A.W."/>
            <person name="Robinson-Rechavi M."/>
            <person name="Braasch I."/>
            <person name="Lecointre G."/>
            <person name="Bobe J."/>
            <person name="Postlethwait J.H."/>
            <person name="Berthelot C."/>
            <person name="Roest Crollius H."/>
            <person name="Guiguen Y."/>
        </authorList>
    </citation>
    <scope>NUCLEOTIDE SEQUENCE</scope>
    <source>
        <strain evidence="2">NC1722</strain>
    </source>
</reference>
<dbReference type="EMBL" id="JAINUG010000198">
    <property type="protein sequence ID" value="KAJ8388234.1"/>
    <property type="molecule type" value="Genomic_DNA"/>
</dbReference>
<name>A0AAD7RQ25_9TELE</name>
<dbReference type="Proteomes" id="UP001221898">
    <property type="component" value="Unassembled WGS sequence"/>
</dbReference>
<protein>
    <submittedName>
        <fullName evidence="2">Uncharacterized protein</fullName>
    </submittedName>
</protein>
<comment type="caution">
    <text evidence="2">The sequence shown here is derived from an EMBL/GenBank/DDBJ whole genome shotgun (WGS) entry which is preliminary data.</text>
</comment>
<organism evidence="2 3">
    <name type="scientific">Aldrovandia affinis</name>
    <dbReference type="NCBI Taxonomy" id="143900"/>
    <lineage>
        <taxon>Eukaryota</taxon>
        <taxon>Metazoa</taxon>
        <taxon>Chordata</taxon>
        <taxon>Craniata</taxon>
        <taxon>Vertebrata</taxon>
        <taxon>Euteleostomi</taxon>
        <taxon>Actinopterygii</taxon>
        <taxon>Neopterygii</taxon>
        <taxon>Teleostei</taxon>
        <taxon>Notacanthiformes</taxon>
        <taxon>Halosauridae</taxon>
        <taxon>Aldrovandia</taxon>
    </lineage>
</organism>
<evidence type="ECO:0000313" key="3">
    <source>
        <dbReference type="Proteomes" id="UP001221898"/>
    </source>
</evidence>
<keyword evidence="3" id="KW-1185">Reference proteome</keyword>
<accession>A0AAD7RQ25</accession>
<gene>
    <name evidence="2" type="ORF">AAFF_G00136050</name>
</gene>